<dbReference type="PANTHER" id="PTHR21663:SF0">
    <property type="entry name" value="HEAT REPEAT-CONTAINING PROTEIN 5B"/>
    <property type="match status" value="1"/>
</dbReference>
<dbReference type="EMBL" id="JAOPGA020001145">
    <property type="protein sequence ID" value="KAL0485519.1"/>
    <property type="molecule type" value="Genomic_DNA"/>
</dbReference>
<dbReference type="AlphaFoldDB" id="A0AAW2Z9L3"/>
<feature type="compositionally biased region" description="Basic residues" evidence="2">
    <location>
        <begin position="262"/>
        <end position="277"/>
    </location>
</feature>
<dbReference type="Proteomes" id="UP001431209">
    <property type="component" value="Unassembled WGS sequence"/>
</dbReference>
<reference evidence="3 4" key="1">
    <citation type="submission" date="2024-03" db="EMBL/GenBank/DDBJ databases">
        <title>The Acrasis kona genome and developmental transcriptomes reveal deep origins of eukaryotic multicellular pathways.</title>
        <authorList>
            <person name="Sheikh S."/>
            <person name="Fu C.-J."/>
            <person name="Brown M.W."/>
            <person name="Baldauf S.L."/>
        </authorList>
    </citation>
    <scope>NUCLEOTIDE SEQUENCE [LARGE SCALE GENOMIC DNA]</scope>
    <source>
        <strain evidence="3 4">ATCC MYA-3509</strain>
    </source>
</reference>
<dbReference type="GO" id="GO:0005829">
    <property type="term" value="C:cytosol"/>
    <property type="evidence" value="ECO:0007669"/>
    <property type="project" value="GOC"/>
</dbReference>
<dbReference type="GO" id="GO:0016020">
    <property type="term" value="C:membrane"/>
    <property type="evidence" value="ECO:0007669"/>
    <property type="project" value="TreeGrafter"/>
</dbReference>
<dbReference type="GO" id="GO:0006897">
    <property type="term" value="P:endocytosis"/>
    <property type="evidence" value="ECO:0007669"/>
    <property type="project" value="TreeGrafter"/>
</dbReference>
<dbReference type="InterPro" id="IPR046837">
    <property type="entry name" value="Laa1/Sip1/HEATR5-like_HEAT"/>
</dbReference>
<dbReference type="PANTHER" id="PTHR21663">
    <property type="entry name" value="HYPOTHETICAL HEAT DOMAIN-CONTAINING"/>
    <property type="match status" value="1"/>
</dbReference>
<dbReference type="GO" id="GO:0008104">
    <property type="term" value="P:intracellular protein localization"/>
    <property type="evidence" value="ECO:0007669"/>
    <property type="project" value="TreeGrafter"/>
</dbReference>
<dbReference type="Pfam" id="PF20210">
    <property type="entry name" value="Laa1_Sip1_HTR5"/>
    <property type="match status" value="1"/>
</dbReference>
<evidence type="ECO:0000256" key="2">
    <source>
        <dbReference type="SAM" id="MobiDB-lite"/>
    </source>
</evidence>
<dbReference type="GO" id="GO:0005794">
    <property type="term" value="C:Golgi apparatus"/>
    <property type="evidence" value="ECO:0007669"/>
    <property type="project" value="TreeGrafter"/>
</dbReference>
<sequence length="734" mass="83546">MIDLCCTACAKGTHGIKLVGMTTLIHILKLFMNVADPDVPDEPLLQQHTMKFSTAISHGFESKSSPELMRCSALLASMFIPSTMVTNQPKTMIRNLQLLTSFKLDEPLYDYGEIASTMVKLSVLQSLARIYTDSESFAPLVEQLQPHLHHLSVLWNGALLDYAHLLVLWLMLIMFITPTNAPSSSSTGSSKKPSLELKFLEPGTEQDCFKFYTRAYPTIMEATCRFNHHHHDDNTHHHEKDWMLLGIAVHGLQNQIMDGNNHHHHHHHHHHDNKRRTDKSDHKQMNITLHLLNAIKHLLISNNSFMMHHKQAPTALFEICILLVRIQTRREMDVQLNCLNLLDAVLNQLSGSYFDHAQVPVQSMVATALEVCLKPLYLHFPVMFEMMSEKSFVLHVDKQQLQLIQQVCKCMSSLLSRFGPHCVHSQMIHTLVYSVVRMVEFCRIVDPVHVVIRLSELTRIVPKHHAMIWNDAIQQCMVHLENRIEQYQVCSGHEIEMYIVIACCDLSDSSLLLDRVEKRIRTHLNRVVDLKSARMACWMLEALQNALLHLARSNSKLEKIALDLLSKLTGCMLSLLCNVFKDSKLSNDDFESDGEGDGGDVQVVVNMVQTTLNILLTLFALIDEKNVDKRTGFLCLLVPVLVLVLRCESKFDYDENNIHTVNVNKIHKLAVTCLERIAASAATEFRQLIQNVLPANIIVEIQQAAKKGAANKPKQKVKQQVKKEAEKLTFDFKI</sequence>
<dbReference type="GO" id="GO:0030139">
    <property type="term" value="C:endocytic vesicle"/>
    <property type="evidence" value="ECO:0007669"/>
    <property type="project" value="TreeGrafter"/>
</dbReference>
<keyword evidence="4" id="KW-1185">Reference proteome</keyword>
<evidence type="ECO:0000256" key="1">
    <source>
        <dbReference type="SAM" id="Coils"/>
    </source>
</evidence>
<feature type="region of interest" description="Disordered" evidence="2">
    <location>
        <begin position="257"/>
        <end position="280"/>
    </location>
</feature>
<evidence type="ECO:0000313" key="3">
    <source>
        <dbReference type="EMBL" id="KAL0485519.1"/>
    </source>
</evidence>
<dbReference type="GO" id="GO:0042147">
    <property type="term" value="P:retrograde transport, endosome to Golgi"/>
    <property type="evidence" value="ECO:0007669"/>
    <property type="project" value="TreeGrafter"/>
</dbReference>
<gene>
    <name evidence="3" type="ORF">AKO1_003118</name>
</gene>
<feature type="coiled-coil region" evidence="1">
    <location>
        <begin position="513"/>
        <end position="560"/>
    </location>
</feature>
<protein>
    <submittedName>
        <fullName evidence="3">Heatr5b</fullName>
    </submittedName>
</protein>
<comment type="caution">
    <text evidence="3">The sequence shown here is derived from an EMBL/GenBank/DDBJ whole genome shotgun (WGS) entry which is preliminary data.</text>
</comment>
<evidence type="ECO:0000313" key="4">
    <source>
        <dbReference type="Proteomes" id="UP001431209"/>
    </source>
</evidence>
<accession>A0AAW2Z9L3</accession>
<dbReference type="InterPro" id="IPR040108">
    <property type="entry name" value="Laa1/Sip1/HEATR5"/>
</dbReference>
<organism evidence="3 4">
    <name type="scientific">Acrasis kona</name>
    <dbReference type="NCBI Taxonomy" id="1008807"/>
    <lineage>
        <taxon>Eukaryota</taxon>
        <taxon>Discoba</taxon>
        <taxon>Heterolobosea</taxon>
        <taxon>Tetramitia</taxon>
        <taxon>Eutetramitia</taxon>
        <taxon>Acrasidae</taxon>
        <taxon>Acrasis</taxon>
    </lineage>
</organism>
<proteinExistence type="predicted"/>
<keyword evidence="1" id="KW-0175">Coiled coil</keyword>
<name>A0AAW2Z9L3_9EUKA</name>